<dbReference type="Gene3D" id="3.30.40.10">
    <property type="entry name" value="Zinc/RING finger domain, C3HC4 (zinc finger)"/>
    <property type="match status" value="2"/>
</dbReference>
<keyword evidence="6 13" id="KW-0863">Zinc-finger</keyword>
<proteinExistence type="inferred from homology"/>
<dbReference type="InterPro" id="IPR001841">
    <property type="entry name" value="Znf_RING"/>
</dbReference>
<comment type="catalytic activity">
    <reaction evidence="1">
        <text>S-ubiquitinyl-[E2 ubiquitin-conjugating enzyme]-L-cysteine + [acceptor protein]-L-lysine = [E2 ubiquitin-conjugating enzyme]-L-cysteine + N(6)-ubiquitinyl-[acceptor protein]-L-lysine.</text>
        <dbReference type="EC" id="2.3.2.27"/>
    </reaction>
</comment>
<evidence type="ECO:0000256" key="9">
    <source>
        <dbReference type="ARBA" id="ARBA00038197"/>
    </source>
</evidence>
<name>A0A9N9FSX7_9GLOM</name>
<feature type="region of interest" description="Disordered" evidence="14">
    <location>
        <begin position="153"/>
        <end position="200"/>
    </location>
</feature>
<dbReference type="EC" id="2.3.2.27" evidence="3"/>
<evidence type="ECO:0000313" key="16">
    <source>
        <dbReference type="EMBL" id="CAG8553991.1"/>
    </source>
</evidence>
<protein>
    <recommendedName>
        <fullName evidence="10">E3 ubiquitin-protein ligase RNF181</fullName>
        <ecNumber evidence="3">2.3.2.27</ecNumber>
    </recommendedName>
    <alternativeName>
        <fullName evidence="11">RING finger protein 181</fullName>
    </alternativeName>
</protein>
<dbReference type="GO" id="GO:0016567">
    <property type="term" value="P:protein ubiquitination"/>
    <property type="evidence" value="ECO:0007669"/>
    <property type="project" value="TreeGrafter"/>
</dbReference>
<keyword evidence="8" id="KW-0862">Zinc</keyword>
<evidence type="ECO:0000313" key="17">
    <source>
        <dbReference type="Proteomes" id="UP000789706"/>
    </source>
</evidence>
<evidence type="ECO:0000256" key="14">
    <source>
        <dbReference type="SAM" id="MobiDB-lite"/>
    </source>
</evidence>
<comment type="similarity">
    <text evidence="9">Belongs to the RNF181 family.</text>
</comment>
<comment type="caution">
    <text evidence="16">The sequence shown here is derived from an EMBL/GenBank/DDBJ whole genome shotgun (WGS) entry which is preliminary data.</text>
</comment>
<dbReference type="GO" id="GO:0008270">
    <property type="term" value="F:zinc ion binding"/>
    <property type="evidence" value="ECO:0007669"/>
    <property type="project" value="UniProtKB-KW"/>
</dbReference>
<dbReference type="SMART" id="SM00184">
    <property type="entry name" value="RING"/>
    <property type="match status" value="2"/>
</dbReference>
<feature type="domain" description="RING-type" evidence="15">
    <location>
        <begin position="52"/>
        <end position="146"/>
    </location>
</feature>
<evidence type="ECO:0000256" key="12">
    <source>
        <dbReference type="ARBA" id="ARBA00045940"/>
    </source>
</evidence>
<accession>A0A9N9FSX7</accession>
<feature type="region of interest" description="Disordered" evidence="14">
    <location>
        <begin position="92"/>
        <end position="112"/>
    </location>
</feature>
<gene>
    <name evidence="16" type="ORF">DEBURN_LOCUS7245</name>
</gene>
<evidence type="ECO:0000256" key="1">
    <source>
        <dbReference type="ARBA" id="ARBA00000900"/>
    </source>
</evidence>
<reference evidence="16" key="1">
    <citation type="submission" date="2021-06" db="EMBL/GenBank/DDBJ databases">
        <authorList>
            <person name="Kallberg Y."/>
            <person name="Tangrot J."/>
            <person name="Rosling A."/>
        </authorList>
    </citation>
    <scope>NUCLEOTIDE SEQUENCE</scope>
    <source>
        <strain evidence="16">AZ414A</strain>
    </source>
</reference>
<dbReference type="PROSITE" id="PS00518">
    <property type="entry name" value="ZF_RING_1"/>
    <property type="match status" value="1"/>
</dbReference>
<dbReference type="Proteomes" id="UP000789706">
    <property type="component" value="Unassembled WGS sequence"/>
</dbReference>
<keyword evidence="5" id="KW-0479">Metal-binding</keyword>
<dbReference type="GO" id="GO:0005737">
    <property type="term" value="C:cytoplasm"/>
    <property type="evidence" value="ECO:0007669"/>
    <property type="project" value="TreeGrafter"/>
</dbReference>
<dbReference type="SUPFAM" id="SSF57850">
    <property type="entry name" value="RING/U-box"/>
    <property type="match status" value="2"/>
</dbReference>
<dbReference type="GO" id="GO:0061630">
    <property type="term" value="F:ubiquitin protein ligase activity"/>
    <property type="evidence" value="ECO:0007669"/>
    <property type="project" value="UniProtKB-EC"/>
</dbReference>
<dbReference type="EMBL" id="CAJVPK010000847">
    <property type="protein sequence ID" value="CAG8553991.1"/>
    <property type="molecule type" value="Genomic_DNA"/>
</dbReference>
<dbReference type="InterPro" id="IPR013083">
    <property type="entry name" value="Znf_RING/FYVE/PHD"/>
</dbReference>
<dbReference type="PROSITE" id="PS50089">
    <property type="entry name" value="ZF_RING_2"/>
    <property type="match status" value="1"/>
</dbReference>
<evidence type="ECO:0000259" key="15">
    <source>
        <dbReference type="PROSITE" id="PS50089"/>
    </source>
</evidence>
<evidence type="ECO:0000256" key="8">
    <source>
        <dbReference type="ARBA" id="ARBA00022833"/>
    </source>
</evidence>
<evidence type="ECO:0000256" key="5">
    <source>
        <dbReference type="ARBA" id="ARBA00022723"/>
    </source>
</evidence>
<evidence type="ECO:0000256" key="7">
    <source>
        <dbReference type="ARBA" id="ARBA00022786"/>
    </source>
</evidence>
<dbReference type="PANTHER" id="PTHR15710">
    <property type="entry name" value="E3 UBIQUITIN-PROTEIN LIGASE PRAJA"/>
    <property type="match status" value="1"/>
</dbReference>
<feature type="compositionally biased region" description="Low complexity" evidence="14">
    <location>
        <begin position="166"/>
        <end position="200"/>
    </location>
</feature>
<comment type="function">
    <text evidence="12">E3 ubiquitin-protein ligase which accepts ubiquitin from an E2 ubiquitin-conjugating enzyme in the form of a thioester and then directly transfers the ubiquitin to targeted substrates. Catalyzes monoubiquitination of 26S proteasome subunit PSMC2/RPT1.</text>
</comment>
<dbReference type="PANTHER" id="PTHR15710:SF160">
    <property type="entry name" value="E3 UBIQUITIN-PROTEIN LIGASE RNF181"/>
    <property type="match status" value="1"/>
</dbReference>
<dbReference type="OrthoDB" id="8062037at2759"/>
<evidence type="ECO:0000256" key="6">
    <source>
        <dbReference type="ARBA" id="ARBA00022771"/>
    </source>
</evidence>
<dbReference type="Pfam" id="PF13639">
    <property type="entry name" value="zf-RING_2"/>
    <property type="match status" value="1"/>
</dbReference>
<evidence type="ECO:0000256" key="4">
    <source>
        <dbReference type="ARBA" id="ARBA00022679"/>
    </source>
</evidence>
<evidence type="ECO:0000256" key="3">
    <source>
        <dbReference type="ARBA" id="ARBA00012483"/>
    </source>
</evidence>
<keyword evidence="4" id="KW-0808">Transferase</keyword>
<keyword evidence="7" id="KW-0833">Ubl conjugation pathway</keyword>
<evidence type="ECO:0000256" key="2">
    <source>
        <dbReference type="ARBA" id="ARBA00004906"/>
    </source>
</evidence>
<dbReference type="InterPro" id="IPR017907">
    <property type="entry name" value="Znf_RING_CS"/>
</dbReference>
<comment type="pathway">
    <text evidence="2">Protein modification; protein ubiquitination.</text>
</comment>
<keyword evidence="17" id="KW-1185">Reference proteome</keyword>
<organism evidence="16 17">
    <name type="scientific">Diversispora eburnea</name>
    <dbReference type="NCBI Taxonomy" id="1213867"/>
    <lineage>
        <taxon>Eukaryota</taxon>
        <taxon>Fungi</taxon>
        <taxon>Fungi incertae sedis</taxon>
        <taxon>Mucoromycota</taxon>
        <taxon>Glomeromycotina</taxon>
        <taxon>Glomeromycetes</taxon>
        <taxon>Diversisporales</taxon>
        <taxon>Diversisporaceae</taxon>
        <taxon>Diversispora</taxon>
    </lineage>
</organism>
<sequence>MPETPRDGSFIFFSPFFMPQEIPKNRHASEAAMKKLPIIKITQEHIDAQATCPICLDAFSFANNIDETNDPNISTNIDTNEKMNIEDTQYVDKTTNNNDKKEDGNNKVDQATQTHEVVREMPCKHMFCESCLFKWLKQNVTCPLCRIEIESGDEQQKIPQTPPVSSSPLQTPISSSSPPSFSPSEHEQSNPSNPSNTSITSSAQNAIIDEDHQEHQVNEQQQISSMITMPQCQHHFHPNCLRTSLLVEGYSFDEDSSSNDNNNSMIHFRCPSCRTPATVQRDLLKIVS</sequence>
<evidence type="ECO:0000256" key="11">
    <source>
        <dbReference type="ARBA" id="ARBA00041674"/>
    </source>
</evidence>
<evidence type="ECO:0000256" key="13">
    <source>
        <dbReference type="PROSITE-ProRule" id="PRU00175"/>
    </source>
</evidence>
<dbReference type="AlphaFoldDB" id="A0A9N9FSX7"/>
<evidence type="ECO:0000256" key="10">
    <source>
        <dbReference type="ARBA" id="ARBA00039317"/>
    </source>
</evidence>